<organism evidence="1 2">
    <name type="scientific">Lacrimispora amygdalina</name>
    <dbReference type="NCBI Taxonomy" id="253257"/>
    <lineage>
        <taxon>Bacteria</taxon>
        <taxon>Bacillati</taxon>
        <taxon>Bacillota</taxon>
        <taxon>Clostridia</taxon>
        <taxon>Lachnospirales</taxon>
        <taxon>Lachnospiraceae</taxon>
        <taxon>Lacrimispora</taxon>
    </lineage>
</organism>
<name>A0ABQ5MA27_9FIRM</name>
<keyword evidence="2" id="KW-1185">Reference proteome</keyword>
<sequence>MKMKKLLRNQSGNSTPMTIALILSLLLFICAMAEFFRLGLIVQGVRDGLQQSIITVATTNYDETYNGLREGYSGGFVLSGDRWQENLDYDDVYYRLDNLLGTTSQGGYHVKALENGFEYRLSDLRVSILNTPLTPGNANQNFEADVRVTIEIPLSFGWDAVPPLTMEIRTRAAYMPKF</sequence>
<evidence type="ECO:0000313" key="1">
    <source>
        <dbReference type="EMBL" id="GLB31590.1"/>
    </source>
</evidence>
<accession>A0ABQ5MA27</accession>
<dbReference type="RefSeq" id="WP_170823072.1">
    <property type="nucleotide sequence ID" value="NZ_BRPJ01000074.1"/>
</dbReference>
<evidence type="ECO:0008006" key="3">
    <source>
        <dbReference type="Google" id="ProtNLM"/>
    </source>
</evidence>
<protein>
    <recommendedName>
        <fullName evidence="3">Flp pilus-assembly TadG-like N-terminal domain-containing protein</fullName>
    </recommendedName>
</protein>
<comment type="caution">
    <text evidence="1">The sequence shown here is derived from an EMBL/GenBank/DDBJ whole genome shotgun (WGS) entry which is preliminary data.</text>
</comment>
<reference evidence="1 2" key="1">
    <citation type="journal article" date="2024" name="Int. J. Syst. Evol. Microbiol.">
        <title>Lacrimispora brassicae sp. nov. isolated from fermented cabbage, and proposal of Clostridium indicum Gundawar et al. 2019 and Clostridium methoxybenzovorans Mechichi et al. 1999 as heterotypic synonyms of Lacrimispora amygdalina (Parshina et al. 2003) Haas and Blanchard 2020 and Lacrimispora indolis (McClung and McCoy 1957) Haas and Blanchard 2020, respectively.</title>
        <authorList>
            <person name="Kobayashi H."/>
            <person name="Tanizawa Y."/>
            <person name="Sakamoto M."/>
            <person name="Ohkuma M."/>
            <person name="Tohno M."/>
        </authorList>
    </citation>
    <scope>NUCLEOTIDE SEQUENCE [LARGE SCALE GENOMIC DNA]</scope>
    <source>
        <strain evidence="1 2">DSM 12857</strain>
    </source>
</reference>
<dbReference type="Proteomes" id="UP001419084">
    <property type="component" value="Unassembled WGS sequence"/>
</dbReference>
<evidence type="ECO:0000313" key="2">
    <source>
        <dbReference type="Proteomes" id="UP001419084"/>
    </source>
</evidence>
<dbReference type="EMBL" id="BRPJ01000074">
    <property type="protein sequence ID" value="GLB31590.1"/>
    <property type="molecule type" value="Genomic_DNA"/>
</dbReference>
<proteinExistence type="predicted"/>
<gene>
    <name evidence="1" type="ORF">LAD12857_35130</name>
</gene>